<proteinExistence type="predicted"/>
<comment type="caution">
    <text evidence="1">The sequence shown here is derived from an EMBL/GenBank/DDBJ whole genome shotgun (WGS) entry which is preliminary data.</text>
</comment>
<organism evidence="1 2">
    <name type="scientific">Marasmius crinis-equi</name>
    <dbReference type="NCBI Taxonomy" id="585013"/>
    <lineage>
        <taxon>Eukaryota</taxon>
        <taxon>Fungi</taxon>
        <taxon>Dikarya</taxon>
        <taxon>Basidiomycota</taxon>
        <taxon>Agaricomycotina</taxon>
        <taxon>Agaricomycetes</taxon>
        <taxon>Agaricomycetidae</taxon>
        <taxon>Agaricales</taxon>
        <taxon>Marasmiineae</taxon>
        <taxon>Marasmiaceae</taxon>
        <taxon>Marasmius</taxon>
    </lineage>
</organism>
<dbReference type="EMBL" id="JBAHYK010000645">
    <property type="protein sequence ID" value="KAL0572310.1"/>
    <property type="molecule type" value="Genomic_DNA"/>
</dbReference>
<dbReference type="Proteomes" id="UP001465976">
    <property type="component" value="Unassembled WGS sequence"/>
</dbReference>
<evidence type="ECO:0000313" key="2">
    <source>
        <dbReference type="Proteomes" id="UP001465976"/>
    </source>
</evidence>
<reference evidence="1 2" key="1">
    <citation type="submission" date="2024-02" db="EMBL/GenBank/DDBJ databases">
        <title>A draft genome for the cacao thread blight pathogen Marasmius crinis-equi.</title>
        <authorList>
            <person name="Cohen S.P."/>
            <person name="Baruah I.K."/>
            <person name="Amoako-Attah I."/>
            <person name="Bukari Y."/>
            <person name="Meinhardt L.W."/>
            <person name="Bailey B.A."/>
        </authorList>
    </citation>
    <scope>NUCLEOTIDE SEQUENCE [LARGE SCALE GENOMIC DNA]</scope>
    <source>
        <strain evidence="1 2">GH-76</strain>
    </source>
</reference>
<gene>
    <name evidence="1" type="ORF">V5O48_009656</name>
</gene>
<sequence>MDITLSYALVERHPAFPLLLQAIITEQQSDELLRPVVTANPVPSQQSVILRHDPSSRRVDDPLMATLVLDAAEYWVVQARLQSIVAEFRQKTTPHAVQVIIIGLNSDPQFESRSDEVERHLLRISERQHIQYFFLDDLEAFARSTYGLGLALNPFRVWFREARGNIVAEDVMDAIGRYHHRLLQVGGFTVPNVRAVSRVFPSPSLLMKALRDPLNAQKKTDDEELNMNVFKDLGDYEWTQLNLWASYLLFALTSGSSH</sequence>
<evidence type="ECO:0000313" key="1">
    <source>
        <dbReference type="EMBL" id="KAL0572310.1"/>
    </source>
</evidence>
<protein>
    <submittedName>
        <fullName evidence="1">Uncharacterized protein</fullName>
    </submittedName>
</protein>
<name>A0ABR3FAL2_9AGAR</name>
<accession>A0ABR3FAL2</accession>
<keyword evidence="2" id="KW-1185">Reference proteome</keyword>